<dbReference type="InterPro" id="IPR019734">
    <property type="entry name" value="TPR_rpt"/>
</dbReference>
<dbReference type="EMBL" id="CP029803">
    <property type="protein sequence ID" value="AWT59343.1"/>
    <property type="molecule type" value="Genomic_DNA"/>
</dbReference>
<dbReference type="KEGG" id="mtar:DF168_00528"/>
<dbReference type="Pfam" id="PF13174">
    <property type="entry name" value="TPR_6"/>
    <property type="match status" value="1"/>
</dbReference>
<protein>
    <recommendedName>
        <fullName evidence="3">Tetratricopeptide repeat protein</fullName>
    </recommendedName>
</protein>
<dbReference type="SUPFAM" id="SSF48452">
    <property type="entry name" value="TPR-like"/>
    <property type="match status" value="2"/>
</dbReference>
<evidence type="ECO:0000313" key="1">
    <source>
        <dbReference type="EMBL" id="AWT59343.1"/>
    </source>
</evidence>
<name>A0A2Z4ABI5_9BACT</name>
<reference evidence="1 2" key="1">
    <citation type="submission" date="2018-06" db="EMBL/GenBank/DDBJ databases">
        <title>Draft Genome Sequence of a Novel Marine Bacterium Related to the Verrucomicrobia.</title>
        <authorList>
            <person name="Vosseberg J."/>
            <person name="Martijn J."/>
            <person name="Ettema T.J.G."/>
        </authorList>
    </citation>
    <scope>NUCLEOTIDE SEQUENCE [LARGE SCALE GENOMIC DNA]</scope>
    <source>
        <strain evidence="1">TARA_B100001123</strain>
    </source>
</reference>
<evidence type="ECO:0008006" key="3">
    <source>
        <dbReference type="Google" id="ProtNLM"/>
    </source>
</evidence>
<dbReference type="InterPro" id="IPR011990">
    <property type="entry name" value="TPR-like_helical_dom_sf"/>
</dbReference>
<dbReference type="Pfam" id="PF13176">
    <property type="entry name" value="TPR_7"/>
    <property type="match status" value="1"/>
</dbReference>
<organism evidence="1 2">
    <name type="scientific">Candidatus Moanibacter tarae</name>
    <dbReference type="NCBI Taxonomy" id="2200854"/>
    <lineage>
        <taxon>Bacteria</taxon>
        <taxon>Pseudomonadati</taxon>
        <taxon>Verrucomicrobiota</taxon>
        <taxon>Opitutia</taxon>
        <taxon>Puniceicoccales</taxon>
        <taxon>Puniceicoccales incertae sedis</taxon>
        <taxon>Candidatus Moanibacter</taxon>
    </lineage>
</organism>
<proteinExistence type="predicted"/>
<accession>A0A2Z4ABI5</accession>
<dbReference type="Proteomes" id="UP000247465">
    <property type="component" value="Chromosome"/>
</dbReference>
<sequence>MCRPVVISIQGWTPAYVCILLPLVLLATNQVLGEIGGPIEQSSLVQYRGERRSFVAHREAPLVPGNKLFESGIRGPVAWQIRAADEALKSGLSAIAGRLYGMVLGSDELREKEREQIALSFSSALISEGEFKKAVAIVDEYADSSDPGFMMRRALLSYQTGDFDATNEILNGVEASQLRSSDRAWFYLLTGLVEEWRQDPIRAERQYRMAKDESNSESQKVHFDAIIYRSRLLLLRPGQLHPNLVTDLREKLRSSKGSFQGFQNAKILAVVLHELGETEEAIRVIEEQLLIEAVKESELEDELLLLLGLIAGEETARGKEAFSRLLGKDGDRKLQKIALRILGQVALSIGQQRQIEKLLSELIERPTAHSLLDELYYFRAFLRLQEGHLITSEADAKRILAEYPGSPFANRAIYLLAYLAWLRDPPQYRNAAYFLNQLRGRSQDTKERSELSVLVADCYFLNGDYERAVEVYETTLGQARDDEARGALFFQRVISEIEAGRLEEAASYLDSTGIRDGISPVERWRAEWNLISKMKATGGVGVAFERIQQLLGRKVNIEIPSELQVRLMWLEAQLSLEANQPEKTPTMVAQILTALARVPDAEIGKEQREQIISHSLLLHGRAFFALESEEEGLRIFDELRSIYPKSRPSILSYAFEARYYAAMKHLAKAQQRFIILADEFSESEYAGIALWEAAEIANQREQKEESGRILRDLVERYPDHDLVYYARLRQGDLSRELDDFATAQSVYENLINQFPDHPERYRAEISLADSHLAQAGMNPVRLDNAVAILERLFDLPDMPMDLRLEAGFKWGFALTKMDQRPRAQEIFWLVLNRSLNDHPGEDDTRARGRYWQARLILELGELLEEEFRFEEAQQIYSYVNIYDLPGKAVVRARINKFTESNR</sequence>
<dbReference type="AlphaFoldDB" id="A0A2Z4ABI5"/>
<gene>
    <name evidence="1" type="ORF">DF168_00528</name>
</gene>
<evidence type="ECO:0000313" key="2">
    <source>
        <dbReference type="Proteomes" id="UP000247465"/>
    </source>
</evidence>
<dbReference type="Gene3D" id="1.25.40.10">
    <property type="entry name" value="Tetratricopeptide repeat domain"/>
    <property type="match status" value="2"/>
</dbReference>